<dbReference type="Gene3D" id="3.40.50.1820">
    <property type="entry name" value="alpha/beta hydrolase"/>
    <property type="match status" value="1"/>
</dbReference>
<feature type="domain" description="AB hydrolase-1" evidence="1">
    <location>
        <begin position="67"/>
        <end position="164"/>
    </location>
</feature>
<evidence type="ECO:0000313" key="3">
    <source>
        <dbReference type="Proteomes" id="UP000219636"/>
    </source>
</evidence>
<accession>A0A285RXZ3</accession>
<dbReference type="InterPro" id="IPR050266">
    <property type="entry name" value="AB_hydrolase_sf"/>
</dbReference>
<dbReference type="PANTHER" id="PTHR43798">
    <property type="entry name" value="MONOACYLGLYCEROL LIPASE"/>
    <property type="match status" value="1"/>
</dbReference>
<dbReference type="SUPFAM" id="SSF53474">
    <property type="entry name" value="alpha/beta-Hydrolases"/>
    <property type="match status" value="1"/>
</dbReference>
<gene>
    <name evidence="2" type="ORF">SAMN05880501_102212</name>
</gene>
<sequence>MRIGKIIKSILLSFLLLFVGIFLYHSISSYERLPFVGEMIDIGDYQLHMYATGNKSTLPTIVLESGSGTPSSFSDWQYIQPELSKITRVISYDRAGYGWSEGANNDRTAEQIVQDLHKMLEVSGEKGPYILVGHSFGGFTMQLFAHDYPKEVVGIVLLDSSIIDKGPKVTDSSVFIQGTLRKVGVMRILGEIGALPVPEAVMTSEISREFLYRNFYNADQQSELKLMETTEEQLIPVHNQGLGTIPISILSSRAEEKEHKDWQALQDNLLQLSTNSNRLIVENSSHYIHHDQPEIVIDSILDMLNETTN</sequence>
<dbReference type="GO" id="GO:0016020">
    <property type="term" value="C:membrane"/>
    <property type="evidence" value="ECO:0007669"/>
    <property type="project" value="TreeGrafter"/>
</dbReference>
<evidence type="ECO:0000313" key="2">
    <source>
        <dbReference type="EMBL" id="SOB99470.1"/>
    </source>
</evidence>
<dbReference type="AlphaFoldDB" id="A0A285RXZ3"/>
<protein>
    <submittedName>
        <fullName evidence="2">Pimeloyl-ACP methyl ester carboxylesterase</fullName>
    </submittedName>
</protein>
<dbReference type="PRINTS" id="PR00111">
    <property type="entry name" value="ABHYDROLASE"/>
</dbReference>
<evidence type="ECO:0000259" key="1">
    <source>
        <dbReference type="Pfam" id="PF00561"/>
    </source>
</evidence>
<dbReference type="OrthoDB" id="59888at2"/>
<dbReference type="Pfam" id="PF00561">
    <property type="entry name" value="Abhydrolase_1"/>
    <property type="match status" value="1"/>
</dbReference>
<reference evidence="3" key="1">
    <citation type="submission" date="2017-08" db="EMBL/GenBank/DDBJ databases">
        <authorList>
            <person name="Varghese N."/>
            <person name="Submissions S."/>
        </authorList>
    </citation>
    <scope>NUCLEOTIDE SEQUENCE [LARGE SCALE GENOMIC DNA]</scope>
    <source>
        <strain evidence="3">JC22</strain>
    </source>
</reference>
<name>A0A285RXZ3_9BACL</name>
<dbReference type="InterPro" id="IPR029058">
    <property type="entry name" value="AB_hydrolase_fold"/>
</dbReference>
<keyword evidence="3" id="KW-1185">Reference proteome</keyword>
<dbReference type="Proteomes" id="UP000219636">
    <property type="component" value="Unassembled WGS sequence"/>
</dbReference>
<dbReference type="EMBL" id="OBMQ01000002">
    <property type="protein sequence ID" value="SOB99470.1"/>
    <property type="molecule type" value="Genomic_DNA"/>
</dbReference>
<dbReference type="InterPro" id="IPR000073">
    <property type="entry name" value="AB_hydrolase_1"/>
</dbReference>
<organism evidence="2 3">
    <name type="scientific">Ureibacillus xyleni</name>
    <dbReference type="NCBI Taxonomy" id="614648"/>
    <lineage>
        <taxon>Bacteria</taxon>
        <taxon>Bacillati</taxon>
        <taxon>Bacillota</taxon>
        <taxon>Bacilli</taxon>
        <taxon>Bacillales</taxon>
        <taxon>Caryophanaceae</taxon>
        <taxon>Ureibacillus</taxon>
    </lineage>
</organism>
<dbReference type="PANTHER" id="PTHR43798:SF33">
    <property type="entry name" value="HYDROLASE, PUTATIVE (AFU_ORTHOLOGUE AFUA_2G14860)-RELATED"/>
    <property type="match status" value="1"/>
</dbReference>
<proteinExistence type="predicted"/>